<dbReference type="EMBL" id="MTJN01000002">
    <property type="protein sequence ID" value="OOV06930.1"/>
    <property type="molecule type" value="Genomic_DNA"/>
</dbReference>
<dbReference type="STRING" id="28066.RF819_09470"/>
<sequence length="146" mass="17206">MNKPIFSLAACLCAFSLSSAVFAADVGVSVNISQPGFYGRIDLGRVPQPVVIYPQPVVIEHRGPVWREPIYLRVPPGHERHWDTHCRRYNACGQPVYFVQDRWYREVYAPRHHREPPRRYEDRDPRRDGRFDHGRHGPRDAWRYND</sequence>
<feature type="compositionally biased region" description="Basic and acidic residues" evidence="1">
    <location>
        <begin position="117"/>
        <end position="146"/>
    </location>
</feature>
<dbReference type="OrthoDB" id="8536851at2"/>
<name>A0A1T1AS63_RHOFE</name>
<evidence type="ECO:0000313" key="4">
    <source>
        <dbReference type="Proteomes" id="UP000190750"/>
    </source>
</evidence>
<feature type="signal peptide" evidence="2">
    <location>
        <begin position="1"/>
        <end position="23"/>
    </location>
</feature>
<accession>A0A1T1AS63</accession>
<dbReference type="RefSeq" id="WP_078364756.1">
    <property type="nucleotide sequence ID" value="NZ_MTJN01000002.1"/>
</dbReference>
<proteinExistence type="predicted"/>
<dbReference type="Proteomes" id="UP000190750">
    <property type="component" value="Unassembled WGS sequence"/>
</dbReference>
<protein>
    <submittedName>
        <fullName evidence="3">Uncharacterized protein</fullName>
    </submittedName>
</protein>
<evidence type="ECO:0000256" key="2">
    <source>
        <dbReference type="SAM" id="SignalP"/>
    </source>
</evidence>
<gene>
    <name evidence="3" type="ORF">RF819_09470</name>
</gene>
<feature type="chain" id="PRO_5013046342" evidence="2">
    <location>
        <begin position="24"/>
        <end position="146"/>
    </location>
</feature>
<evidence type="ECO:0000313" key="3">
    <source>
        <dbReference type="EMBL" id="OOV06930.1"/>
    </source>
</evidence>
<reference evidence="3 4" key="1">
    <citation type="submission" date="2017-01" db="EMBL/GenBank/DDBJ databases">
        <title>Genome sequencing of Rhodoferax fermentans JCM 7819.</title>
        <authorList>
            <person name="Kim Y.J."/>
            <person name="Farh M.E.-A."/>
            <person name="Yang D.-C."/>
        </authorList>
    </citation>
    <scope>NUCLEOTIDE SEQUENCE [LARGE SCALE GENOMIC DNA]</scope>
    <source>
        <strain evidence="3 4">JCM 7819</strain>
    </source>
</reference>
<organism evidence="3 4">
    <name type="scientific">Rhodoferax fermentans</name>
    <dbReference type="NCBI Taxonomy" id="28066"/>
    <lineage>
        <taxon>Bacteria</taxon>
        <taxon>Pseudomonadati</taxon>
        <taxon>Pseudomonadota</taxon>
        <taxon>Betaproteobacteria</taxon>
        <taxon>Burkholderiales</taxon>
        <taxon>Comamonadaceae</taxon>
        <taxon>Rhodoferax</taxon>
    </lineage>
</organism>
<dbReference type="AlphaFoldDB" id="A0A1T1AS63"/>
<feature type="region of interest" description="Disordered" evidence="1">
    <location>
        <begin position="114"/>
        <end position="146"/>
    </location>
</feature>
<comment type="caution">
    <text evidence="3">The sequence shown here is derived from an EMBL/GenBank/DDBJ whole genome shotgun (WGS) entry which is preliminary data.</text>
</comment>
<keyword evidence="4" id="KW-1185">Reference proteome</keyword>
<keyword evidence="2" id="KW-0732">Signal</keyword>
<evidence type="ECO:0000256" key="1">
    <source>
        <dbReference type="SAM" id="MobiDB-lite"/>
    </source>
</evidence>